<dbReference type="PANTHER" id="PTHR11571">
    <property type="entry name" value="GLUTATHIONE S-TRANSFERASE"/>
    <property type="match status" value="1"/>
</dbReference>
<dbReference type="Gene3D" id="3.40.30.10">
    <property type="entry name" value="Glutaredoxin"/>
    <property type="match status" value="1"/>
</dbReference>
<evidence type="ECO:0000313" key="2">
    <source>
        <dbReference type="EMBL" id="CAE7705475.1"/>
    </source>
</evidence>
<dbReference type="InterPro" id="IPR004046">
    <property type="entry name" value="GST_C"/>
</dbReference>
<dbReference type="GO" id="GO:0004364">
    <property type="term" value="F:glutathione transferase activity"/>
    <property type="evidence" value="ECO:0007669"/>
    <property type="project" value="TreeGrafter"/>
</dbReference>
<sequence>LKSRLSLRHRLVMETAEWTIVHVERPWKGRTEPMKLLLEDAGVTYVVRCEEPGPAISFDLWRGYLSEDAITVDSTPFPVPYPPAIWHRPHDGEEVFVNTQIASLRYLGQCLGYAPASAAEGARADQIAQTAVDYWAEGRTAFHPLDNSHLGSYSSQKDAAHKSSKEWSATRMRFWLRHFEKIVLRGAGPRKPVAGGASVTYADFLLFHVLDATEAQFNDEHFSRAWDAAPEGLKAYKEWMACRPKLEAYFSSDRRKPWAGDSMM</sequence>
<dbReference type="InterPro" id="IPR036282">
    <property type="entry name" value="Glutathione-S-Trfase_C_sf"/>
</dbReference>
<accession>A0A812WWP0</accession>
<dbReference type="GO" id="GO:0006749">
    <property type="term" value="P:glutathione metabolic process"/>
    <property type="evidence" value="ECO:0007669"/>
    <property type="project" value="TreeGrafter"/>
</dbReference>
<evidence type="ECO:0000313" key="3">
    <source>
        <dbReference type="Proteomes" id="UP000649617"/>
    </source>
</evidence>
<dbReference type="OrthoDB" id="36636at2759"/>
<dbReference type="EMBL" id="CAJNIZ010044942">
    <property type="protein sequence ID" value="CAE7705475.1"/>
    <property type="molecule type" value="Genomic_DNA"/>
</dbReference>
<dbReference type="SUPFAM" id="SSF47616">
    <property type="entry name" value="GST C-terminal domain-like"/>
    <property type="match status" value="1"/>
</dbReference>
<reference evidence="2" key="1">
    <citation type="submission" date="2021-02" db="EMBL/GenBank/DDBJ databases">
        <authorList>
            <person name="Dougan E. K."/>
            <person name="Rhodes N."/>
            <person name="Thang M."/>
            <person name="Chan C."/>
        </authorList>
    </citation>
    <scope>NUCLEOTIDE SEQUENCE</scope>
</reference>
<feature type="domain" description="GST C-terminal" evidence="1">
    <location>
        <begin position="117"/>
        <end position="258"/>
    </location>
</feature>
<evidence type="ECO:0000259" key="1">
    <source>
        <dbReference type="PROSITE" id="PS50405"/>
    </source>
</evidence>
<dbReference type="PROSITE" id="PS50405">
    <property type="entry name" value="GST_CTER"/>
    <property type="match status" value="1"/>
</dbReference>
<dbReference type="Pfam" id="PF14497">
    <property type="entry name" value="GST_C_3"/>
    <property type="match status" value="1"/>
</dbReference>
<comment type="caution">
    <text evidence="2">The sequence shown here is derived from an EMBL/GenBank/DDBJ whole genome shotgun (WGS) entry which is preliminary data.</text>
</comment>
<dbReference type="InterPro" id="IPR010987">
    <property type="entry name" value="Glutathione-S-Trfase_C-like"/>
</dbReference>
<dbReference type="PANTHER" id="PTHR11571:SF263">
    <property type="entry name" value="GLUTATHIONE S-TRANSFERASE"/>
    <property type="match status" value="1"/>
</dbReference>
<dbReference type="Gene3D" id="1.20.1050.10">
    <property type="match status" value="1"/>
</dbReference>
<keyword evidence="3" id="KW-1185">Reference proteome</keyword>
<dbReference type="Proteomes" id="UP000649617">
    <property type="component" value="Unassembled WGS sequence"/>
</dbReference>
<protein>
    <recommendedName>
        <fullName evidence="1">GST C-terminal domain-containing protein</fullName>
    </recommendedName>
</protein>
<name>A0A812WWP0_SYMPI</name>
<proteinExistence type="predicted"/>
<gene>
    <name evidence="2" type="ORF">SPIL2461_LOCUS19907</name>
</gene>
<dbReference type="AlphaFoldDB" id="A0A812WWP0"/>
<organism evidence="2 3">
    <name type="scientific">Symbiodinium pilosum</name>
    <name type="common">Dinoflagellate</name>
    <dbReference type="NCBI Taxonomy" id="2952"/>
    <lineage>
        <taxon>Eukaryota</taxon>
        <taxon>Sar</taxon>
        <taxon>Alveolata</taxon>
        <taxon>Dinophyceae</taxon>
        <taxon>Suessiales</taxon>
        <taxon>Symbiodiniaceae</taxon>
        <taxon>Symbiodinium</taxon>
    </lineage>
</organism>
<feature type="non-terminal residue" evidence="2">
    <location>
        <position position="1"/>
    </location>
</feature>
<dbReference type="InterPro" id="IPR050213">
    <property type="entry name" value="GST_superfamily"/>
</dbReference>